<organism evidence="2 3">
    <name type="scientific">Cuscuta europaea</name>
    <name type="common">European dodder</name>
    <dbReference type="NCBI Taxonomy" id="41803"/>
    <lineage>
        <taxon>Eukaryota</taxon>
        <taxon>Viridiplantae</taxon>
        <taxon>Streptophyta</taxon>
        <taxon>Embryophyta</taxon>
        <taxon>Tracheophyta</taxon>
        <taxon>Spermatophyta</taxon>
        <taxon>Magnoliopsida</taxon>
        <taxon>eudicotyledons</taxon>
        <taxon>Gunneridae</taxon>
        <taxon>Pentapetalae</taxon>
        <taxon>asterids</taxon>
        <taxon>lamiids</taxon>
        <taxon>Solanales</taxon>
        <taxon>Convolvulaceae</taxon>
        <taxon>Cuscuteae</taxon>
        <taxon>Cuscuta</taxon>
        <taxon>Cuscuta subgen. Cuscuta</taxon>
    </lineage>
</organism>
<evidence type="ECO:0000256" key="1">
    <source>
        <dbReference type="SAM" id="MobiDB-lite"/>
    </source>
</evidence>
<reference evidence="2" key="1">
    <citation type="submission" date="2022-07" db="EMBL/GenBank/DDBJ databases">
        <authorList>
            <person name="Macas J."/>
            <person name="Novak P."/>
            <person name="Neumann P."/>
        </authorList>
    </citation>
    <scope>NUCLEOTIDE SEQUENCE</scope>
</reference>
<evidence type="ECO:0000313" key="2">
    <source>
        <dbReference type="EMBL" id="CAH9108405.1"/>
    </source>
</evidence>
<sequence>MNDPKRTLSTTPAHTLRPNHHFGGEKLCKNSIFIHHTRTKNKGGRRRGKEKRKVGFGEENLCLTRYSRNFTELKRSPELSPEFVEVRRSFAGAKSGRLELHKLH</sequence>
<dbReference type="AlphaFoldDB" id="A0A9P1EHZ7"/>
<comment type="caution">
    <text evidence="2">The sequence shown here is derived from an EMBL/GenBank/DDBJ whole genome shotgun (WGS) entry which is preliminary data.</text>
</comment>
<proteinExistence type="predicted"/>
<gene>
    <name evidence="2" type="ORF">CEURO_LOCUS18093</name>
</gene>
<evidence type="ECO:0000313" key="3">
    <source>
        <dbReference type="Proteomes" id="UP001152484"/>
    </source>
</evidence>
<dbReference type="EMBL" id="CAMAPE010000051">
    <property type="protein sequence ID" value="CAH9108405.1"/>
    <property type="molecule type" value="Genomic_DNA"/>
</dbReference>
<feature type="region of interest" description="Disordered" evidence="1">
    <location>
        <begin position="1"/>
        <end position="22"/>
    </location>
</feature>
<dbReference type="OrthoDB" id="1327022at2759"/>
<keyword evidence="3" id="KW-1185">Reference proteome</keyword>
<dbReference type="Proteomes" id="UP001152484">
    <property type="component" value="Unassembled WGS sequence"/>
</dbReference>
<accession>A0A9P1EHZ7</accession>
<name>A0A9P1EHZ7_CUSEU</name>
<protein>
    <submittedName>
        <fullName evidence="2">Uncharacterized protein</fullName>
    </submittedName>
</protein>